<proteinExistence type="predicted"/>
<protein>
    <submittedName>
        <fullName evidence="1">Uncharacterized protein</fullName>
    </submittedName>
</protein>
<dbReference type="EMBL" id="ACYY01000017">
    <property type="protein sequence ID" value="EEW24551.1"/>
    <property type="molecule type" value="Genomic_DNA"/>
</dbReference>
<accession>C8S369</accession>
<dbReference type="AlphaFoldDB" id="C8S369"/>
<sequence>MANERKKLACDIATGLAGWYQLQLAQGFGDFFGEDSAQLTILQIINSQRNFDIQASHPFAGHENSLARLDIVLKSKGKKGSFYGAIEIKWLGSSNPASSYTRSLILEDALRLSVVASGNLKANLLVVAGQAEKFDKLFGIDKRKFKKTEEGIETFAKLLQTEIDSEGTVSISEIRQSFKCAGNKLPNHLSLSDEDKISVRLLAKASISHQEKVDAGFVFVWLCLKGRGPKKKVASLIQETPQLP</sequence>
<dbReference type="Proteomes" id="UP000010121">
    <property type="component" value="Unassembled WGS sequence"/>
</dbReference>
<reference evidence="1 2" key="1">
    <citation type="submission" date="2009-08" db="EMBL/GenBank/DDBJ databases">
        <title>The draft genome of Rhodobacter sp. SW2.</title>
        <authorList>
            <consortium name="US DOE Joint Genome Institute (JGI-PGF)"/>
            <person name="Lucas S."/>
            <person name="Copeland A."/>
            <person name="Lapidus A."/>
            <person name="Glavina del Rio T."/>
            <person name="Tice H."/>
            <person name="Bruce D."/>
            <person name="Goodwin L."/>
            <person name="Pitluck S."/>
            <person name="Larimer F."/>
            <person name="Land M.L."/>
            <person name="Hauser L."/>
            <person name="Emerson D."/>
        </authorList>
    </citation>
    <scope>NUCLEOTIDE SEQUENCE [LARGE SCALE GENOMIC DNA]</scope>
    <source>
        <strain evidence="1 2">SW2</strain>
    </source>
</reference>
<comment type="caution">
    <text evidence="1">The sequence shown here is derived from an EMBL/GenBank/DDBJ whole genome shotgun (WGS) entry which is preliminary data.</text>
</comment>
<evidence type="ECO:0000313" key="1">
    <source>
        <dbReference type="EMBL" id="EEW24551.1"/>
    </source>
</evidence>
<name>C8S369_9RHOB</name>
<keyword evidence="2" id="KW-1185">Reference proteome</keyword>
<gene>
    <name evidence="1" type="ORF">Rsw2DRAFT_2497</name>
</gene>
<organism evidence="1 2">
    <name type="scientific">Rhodobacter ferrooxidans</name>
    <dbReference type="NCBI Taxonomy" id="371731"/>
    <lineage>
        <taxon>Bacteria</taxon>
        <taxon>Pseudomonadati</taxon>
        <taxon>Pseudomonadota</taxon>
        <taxon>Alphaproteobacteria</taxon>
        <taxon>Rhodobacterales</taxon>
        <taxon>Rhodobacter group</taxon>
        <taxon>Rhodobacter</taxon>
    </lineage>
</organism>
<evidence type="ECO:0000313" key="2">
    <source>
        <dbReference type="Proteomes" id="UP000010121"/>
    </source>
</evidence>
<dbReference type="RefSeq" id="WP_008031500.1">
    <property type="nucleotide sequence ID" value="NZ_ACYY01000017.1"/>
</dbReference>